<keyword evidence="2" id="KW-1133">Transmembrane helix</keyword>
<name>A0A1H3BBH8_THIRO</name>
<dbReference type="OrthoDB" id="9758297at2"/>
<dbReference type="AlphaFoldDB" id="A0A1H3BBH8"/>
<feature type="region of interest" description="Disordered" evidence="1">
    <location>
        <begin position="1"/>
        <end position="20"/>
    </location>
</feature>
<dbReference type="PANTHER" id="PTHR32063:SF24">
    <property type="entry name" value="CATION EFFLUX SYSTEM (ACRB_ACRD_ACRF FAMILY)"/>
    <property type="match status" value="1"/>
</dbReference>
<feature type="transmembrane region" description="Helical" evidence="2">
    <location>
        <begin position="95"/>
        <end position="114"/>
    </location>
</feature>
<evidence type="ECO:0000256" key="1">
    <source>
        <dbReference type="SAM" id="MobiDB-lite"/>
    </source>
</evidence>
<proteinExistence type="predicted"/>
<feature type="transmembrane region" description="Helical" evidence="2">
    <location>
        <begin position="121"/>
        <end position="145"/>
    </location>
</feature>
<keyword evidence="2" id="KW-0812">Transmembrane</keyword>
<feature type="transmembrane region" description="Helical" evidence="2">
    <location>
        <begin position="193"/>
        <end position="212"/>
    </location>
</feature>
<accession>A0A1H3BBH8</accession>
<dbReference type="PANTHER" id="PTHR32063">
    <property type="match status" value="1"/>
</dbReference>
<dbReference type="SUPFAM" id="SSF82866">
    <property type="entry name" value="Multidrug efflux transporter AcrB transmembrane domain"/>
    <property type="match status" value="1"/>
</dbReference>
<dbReference type="GO" id="GO:0042910">
    <property type="term" value="F:xenobiotic transmembrane transporter activity"/>
    <property type="evidence" value="ECO:0007669"/>
    <property type="project" value="TreeGrafter"/>
</dbReference>
<dbReference type="InterPro" id="IPR027463">
    <property type="entry name" value="AcrB_DN_DC_subdom"/>
</dbReference>
<dbReference type="GO" id="GO:0005886">
    <property type="term" value="C:plasma membrane"/>
    <property type="evidence" value="ECO:0007669"/>
    <property type="project" value="TreeGrafter"/>
</dbReference>
<keyword evidence="4" id="KW-1185">Reference proteome</keyword>
<protein>
    <submittedName>
        <fullName evidence="3">Cobalt-zinc-cadmium resistance protein CzcA</fullName>
    </submittedName>
</protein>
<gene>
    <name evidence="3" type="ORF">SAMN05421783_1241</name>
</gene>
<sequence length="271" mass="29024">AHTPAARDRGSASPTPITQLDRETIKIADRTHPPQIRRDDVQRRVVIEANVVGRDMGGLVAEIDRRIAEEIDLPAGYSVVFGGQFENQQRAQQRLMIVVPLSLGLIFLLLYFAFHSVGQALLIMLNVPLALIGGVFALWVSGIYLSVPGSIGFIAVFGIAVLNGVVMVNAINQNRVGGQDPRTAVLDGARSRLRPVLMTALTTVLGLAPLLYATGVGSEVQRPLATVVVGGLASSTLLTLIVVPTMYAFFSRRADLAVGRPSVNQAEKTQP</sequence>
<feature type="transmembrane region" description="Helical" evidence="2">
    <location>
        <begin position="224"/>
        <end position="250"/>
    </location>
</feature>
<dbReference type="Proteomes" id="UP000198816">
    <property type="component" value="Unassembled WGS sequence"/>
</dbReference>
<dbReference type="EMBL" id="FNNZ01000024">
    <property type="protein sequence ID" value="SDX39048.1"/>
    <property type="molecule type" value="Genomic_DNA"/>
</dbReference>
<dbReference type="Gene3D" id="1.20.1640.10">
    <property type="entry name" value="Multidrug efflux transporter AcrB transmembrane domain"/>
    <property type="match status" value="1"/>
</dbReference>
<feature type="transmembrane region" description="Helical" evidence="2">
    <location>
        <begin position="151"/>
        <end position="172"/>
    </location>
</feature>
<dbReference type="STRING" id="1058.SAMN05421783_1241"/>
<feature type="non-terminal residue" evidence="3">
    <location>
        <position position="1"/>
    </location>
</feature>
<evidence type="ECO:0000256" key="2">
    <source>
        <dbReference type="SAM" id="Phobius"/>
    </source>
</evidence>
<dbReference type="Pfam" id="PF00873">
    <property type="entry name" value="ACR_tran"/>
    <property type="match status" value="1"/>
</dbReference>
<dbReference type="RefSeq" id="WP_139191971.1">
    <property type="nucleotide sequence ID" value="NZ_FNNZ01000024.1"/>
</dbReference>
<evidence type="ECO:0000313" key="3">
    <source>
        <dbReference type="EMBL" id="SDX39048.1"/>
    </source>
</evidence>
<keyword evidence="2" id="KW-0472">Membrane</keyword>
<organism evidence="3 4">
    <name type="scientific">Thiocapsa roseopersicina</name>
    <dbReference type="NCBI Taxonomy" id="1058"/>
    <lineage>
        <taxon>Bacteria</taxon>
        <taxon>Pseudomonadati</taxon>
        <taxon>Pseudomonadota</taxon>
        <taxon>Gammaproteobacteria</taxon>
        <taxon>Chromatiales</taxon>
        <taxon>Chromatiaceae</taxon>
        <taxon>Thiocapsa</taxon>
    </lineage>
</organism>
<reference evidence="4" key="1">
    <citation type="submission" date="2016-10" db="EMBL/GenBank/DDBJ databases">
        <authorList>
            <person name="Varghese N."/>
            <person name="Submissions S."/>
        </authorList>
    </citation>
    <scope>NUCLEOTIDE SEQUENCE [LARGE SCALE GENOMIC DNA]</scope>
    <source>
        <strain evidence="4">DSM 217</strain>
    </source>
</reference>
<feature type="compositionally biased region" description="Basic and acidic residues" evidence="1">
    <location>
        <begin position="1"/>
        <end position="10"/>
    </location>
</feature>
<dbReference type="Gene3D" id="3.30.70.1440">
    <property type="entry name" value="Multidrug efflux transporter AcrB pore domain"/>
    <property type="match status" value="1"/>
</dbReference>
<dbReference type="InterPro" id="IPR001036">
    <property type="entry name" value="Acrflvin-R"/>
</dbReference>
<dbReference type="Gene3D" id="3.30.2090.10">
    <property type="entry name" value="Multidrug efflux transporter AcrB TolC docking domain, DN and DC subdomains"/>
    <property type="match status" value="1"/>
</dbReference>
<evidence type="ECO:0000313" key="4">
    <source>
        <dbReference type="Proteomes" id="UP000198816"/>
    </source>
</evidence>